<name>A0A5S4EUD8_9ACTN</name>
<accession>A0A5S4EUD8</accession>
<keyword evidence="3" id="KW-1185">Reference proteome</keyword>
<proteinExistence type="predicted"/>
<dbReference type="EMBL" id="VCKY01000462">
    <property type="protein sequence ID" value="TMR04295.1"/>
    <property type="molecule type" value="Genomic_DNA"/>
</dbReference>
<dbReference type="Proteomes" id="UP000309128">
    <property type="component" value="Unassembled WGS sequence"/>
</dbReference>
<dbReference type="RefSeq" id="WP_138674265.1">
    <property type="nucleotide sequence ID" value="NZ_VCKY01000462.1"/>
</dbReference>
<evidence type="ECO:0000313" key="2">
    <source>
        <dbReference type="EMBL" id="TMR04295.1"/>
    </source>
</evidence>
<reference evidence="2 3" key="1">
    <citation type="submission" date="2019-05" db="EMBL/GenBank/DDBJ databases">
        <title>Draft genome sequence of Nonomuraea turkmeniaca DSM 43926.</title>
        <authorList>
            <person name="Saricaoglu S."/>
            <person name="Isik K."/>
        </authorList>
    </citation>
    <scope>NUCLEOTIDE SEQUENCE [LARGE SCALE GENOMIC DNA]</scope>
    <source>
        <strain evidence="2 3">DSM 43926</strain>
    </source>
</reference>
<comment type="caution">
    <text evidence="2">The sequence shown here is derived from an EMBL/GenBank/DDBJ whole genome shotgun (WGS) entry which is preliminary data.</text>
</comment>
<dbReference type="AlphaFoldDB" id="A0A5S4EUD8"/>
<protein>
    <submittedName>
        <fullName evidence="2">Uncharacterized protein</fullName>
    </submittedName>
</protein>
<organism evidence="2 3">
    <name type="scientific">Nonomuraea turkmeniaca</name>
    <dbReference type="NCBI Taxonomy" id="103838"/>
    <lineage>
        <taxon>Bacteria</taxon>
        <taxon>Bacillati</taxon>
        <taxon>Actinomycetota</taxon>
        <taxon>Actinomycetes</taxon>
        <taxon>Streptosporangiales</taxon>
        <taxon>Streptosporangiaceae</taxon>
        <taxon>Nonomuraea</taxon>
    </lineage>
</organism>
<evidence type="ECO:0000256" key="1">
    <source>
        <dbReference type="SAM" id="MobiDB-lite"/>
    </source>
</evidence>
<sequence>MTMPPQDRRRGDREKLRPPTAGDQRRQRCQTQSAGVIPPRPATELTAQPLILVMEHKRLNVLGRIGAGQDHQQADYTPHPPVDKRQHHLAMVTAAASIARQKPGSQYGTVFPSGTGPDGLRSADSARFIRH</sequence>
<evidence type="ECO:0000313" key="3">
    <source>
        <dbReference type="Proteomes" id="UP000309128"/>
    </source>
</evidence>
<feature type="region of interest" description="Disordered" evidence="1">
    <location>
        <begin position="1"/>
        <end position="42"/>
    </location>
</feature>
<feature type="compositionally biased region" description="Basic and acidic residues" evidence="1">
    <location>
        <begin position="1"/>
        <end position="17"/>
    </location>
</feature>
<feature type="region of interest" description="Disordered" evidence="1">
    <location>
        <begin position="100"/>
        <end position="131"/>
    </location>
</feature>
<gene>
    <name evidence="2" type="ORF">ETD86_53595</name>
</gene>